<reference evidence="2" key="6">
    <citation type="journal article" date="2002" name="Nature">
        <title>Analysis of the mouse transcriptome based on functional annotation of 60,770 full-length cDNAs.</title>
        <authorList>
            <consortium name="The FANTOM Consortium and the RIKEN Genome Exploration Research Group Phase I and II Team"/>
        </authorList>
    </citation>
    <scope>NUCLEOTIDE SEQUENCE</scope>
    <source>
        <strain evidence="2">C57BL/6J</strain>
        <tissue evidence="2">Cerebellum</tissue>
    </source>
</reference>
<reference evidence="2" key="2">
    <citation type="journal article" date="2000" name="Genome Res.">
        <title>Normalization and subtraction of cap-trapper-selected cDNAs to prepare full-length cDNA libraries for rapid discovery of new genes.</title>
        <authorList>
            <person name="Carninci P."/>
            <person name="Shibata Y."/>
            <person name="Hayatsu N."/>
            <person name="Sugahara Y."/>
            <person name="Shibata K."/>
            <person name="Itoh M."/>
            <person name="Konno H."/>
            <person name="Okazaki Y."/>
            <person name="Muramatsu M."/>
            <person name="Hayashizaki Y."/>
        </authorList>
    </citation>
    <scope>NUCLEOTIDE SEQUENCE</scope>
    <source>
        <strain evidence="2">C57BL/6J</strain>
        <tissue evidence="2">Cerebellum</tissue>
    </source>
</reference>
<reference evidence="2" key="7">
    <citation type="journal article" date="2005" name="Science">
        <title>The Transcriptional Landscape of the Mammalian Genome.</title>
        <authorList>
            <consortium name="The FANTOM Consortium"/>
            <consortium name="Riken Genome Exploration Research Group and Genome Science Group (Genome Network Project Core Group)"/>
        </authorList>
    </citation>
    <scope>NUCLEOTIDE SEQUENCE</scope>
    <source>
        <strain evidence="2">C57BL/6J</strain>
        <tissue evidence="2">Cerebellum</tissue>
    </source>
</reference>
<reference evidence="2" key="3">
    <citation type="journal article" date="2000" name="Genome Res.">
        <title>RIKEN integrated sequence analysis (RISA) system--384-format sequencing pipeline with 384 multicapillary sequencer.</title>
        <authorList>
            <person name="Shibata K."/>
            <person name="Itoh M."/>
            <person name="Aizawa K."/>
            <person name="Nagaoka S."/>
            <person name="Sasaki N."/>
            <person name="Carninci P."/>
            <person name="Konno H."/>
            <person name="Akiyama J."/>
            <person name="Nishi K."/>
            <person name="Kitsunai T."/>
            <person name="Tashiro H."/>
            <person name="Itoh M."/>
            <person name="Sumi N."/>
            <person name="Ishii Y."/>
            <person name="Nakamura S."/>
            <person name="Hazama M."/>
            <person name="Nishine T."/>
            <person name="Harada A."/>
            <person name="Yamamoto R."/>
            <person name="Matsumoto H."/>
            <person name="Sakaguchi S."/>
            <person name="Ikegami T."/>
            <person name="Kashiwagi K."/>
            <person name="Fujiwake S."/>
            <person name="Inoue K."/>
            <person name="Togawa Y."/>
            <person name="Izawa M."/>
            <person name="Ohara E."/>
            <person name="Watahiki M."/>
            <person name="Yoneda Y."/>
            <person name="Ishikawa T."/>
            <person name="Ozawa K."/>
            <person name="Tanaka T."/>
            <person name="Matsuura S."/>
            <person name="Kawai J."/>
            <person name="Okazaki Y."/>
            <person name="Muramatsu M."/>
            <person name="Inoue Y."/>
            <person name="Kira A."/>
            <person name="Hayashizaki Y."/>
        </authorList>
    </citation>
    <scope>NUCLEOTIDE SEQUENCE</scope>
    <source>
        <strain evidence="2">C57BL/6J</strain>
        <tissue evidence="2">Cerebellum</tissue>
    </source>
</reference>
<dbReference type="EMBL" id="AK043374">
    <property type="protein sequence ID" value="BAC31529.1"/>
    <property type="molecule type" value="mRNA"/>
</dbReference>
<feature type="compositionally biased region" description="Basic and acidic residues" evidence="1">
    <location>
        <begin position="1"/>
        <end position="13"/>
    </location>
</feature>
<protein>
    <submittedName>
        <fullName evidence="2">Uncharacterized protein</fullName>
    </submittedName>
</protein>
<dbReference type="AlphaFoldDB" id="Q8C904"/>
<evidence type="ECO:0000313" key="2">
    <source>
        <dbReference type="EMBL" id="BAC31529.1"/>
    </source>
</evidence>
<gene>
    <name evidence="3" type="primary">A730089K16Rik</name>
</gene>
<proteinExistence type="evidence at transcript level"/>
<dbReference type="AGR" id="MGI:2443970"/>
<reference evidence="2" key="4">
    <citation type="journal article" date="2001" name="Nature">
        <title>Functional annotation of a full-length mouse cDNA collection.</title>
        <authorList>
            <consortium name="The RIKEN Genome Exploration Research Group Phase II Team and the FANTOM Consortium"/>
        </authorList>
    </citation>
    <scope>NUCLEOTIDE SEQUENCE</scope>
    <source>
        <strain evidence="2">C57BL/6J</strain>
        <tissue evidence="2">Cerebellum</tissue>
    </source>
</reference>
<dbReference type="PeptideAtlas" id="Q8C904"/>
<sequence>MSTPRTDPEERGCAAHGVVAPKTSAGRASPRPGQGRSLARAPPEREATRCPLYVLLRRRRRAHLRFRRAPPWREGLARAARPGNVPARRASAAAAAPAARPALKRPAASIALPAATTARHCAPSPARRGHMLRPRLPWPLGPSPAPPGHRRAARRAPLVHAGHFAPGLTRKQELAQDTVWDLPVPSPPLQEWPDLRLKARVEAHLARGKNPRLSVTTFSGSSPGPGYQHKTVTRVTWTIKRFHPAWSKLSEWIWDS</sequence>
<organism evidence="2">
    <name type="scientific">Mus musculus</name>
    <name type="common">Mouse</name>
    <dbReference type="NCBI Taxonomy" id="10090"/>
    <lineage>
        <taxon>Eukaryota</taxon>
        <taxon>Metazoa</taxon>
        <taxon>Chordata</taxon>
        <taxon>Craniata</taxon>
        <taxon>Vertebrata</taxon>
        <taxon>Euteleostomi</taxon>
        <taxon>Mammalia</taxon>
        <taxon>Eutheria</taxon>
        <taxon>Euarchontoglires</taxon>
        <taxon>Glires</taxon>
        <taxon>Rodentia</taxon>
        <taxon>Myomorpha</taxon>
        <taxon>Muroidea</taxon>
        <taxon>Muridae</taxon>
        <taxon>Murinae</taxon>
        <taxon>Mus</taxon>
        <taxon>Mus</taxon>
    </lineage>
</organism>
<reference evidence="2" key="5">
    <citation type="submission" date="2001-07" db="EMBL/GenBank/DDBJ databases">
        <authorList>
            <person name="Adachi J."/>
            <person name="Aizawa K."/>
            <person name="Akimura T."/>
            <person name="Arakawa T."/>
            <person name="Bono H."/>
            <person name="Carninci P."/>
            <person name="Fukuda S."/>
            <person name="Furuno M."/>
            <person name="Hanagaki T."/>
            <person name="Hara A."/>
            <person name="Hashizume W."/>
            <person name="Hayashida K."/>
            <person name="Hayatsu N."/>
            <person name="Hiramoto K."/>
            <person name="Hiraoka T."/>
            <person name="Hirozane T."/>
            <person name="Hori F."/>
            <person name="Imotani K."/>
            <person name="Ishii Y."/>
            <person name="Itoh M."/>
            <person name="Kagawa I."/>
            <person name="Kasukawa T."/>
            <person name="Katoh H."/>
            <person name="Kawai J."/>
            <person name="Kojima Y."/>
            <person name="Kondo S."/>
            <person name="Konno H."/>
            <person name="Kouda M."/>
            <person name="Koya S."/>
            <person name="Kurihara C."/>
            <person name="Matsuyama T."/>
            <person name="Miyazaki A."/>
            <person name="Murata M."/>
            <person name="Nakamura M."/>
            <person name="Nishi K."/>
            <person name="Nomura K."/>
            <person name="Numazaki R."/>
            <person name="Ohno M."/>
            <person name="Ohsato N."/>
            <person name="Okazaki Y."/>
            <person name="Saito R."/>
            <person name="Saitoh H."/>
            <person name="Sakai C."/>
            <person name="Sakai K."/>
            <person name="Sakazume N."/>
            <person name="Sano H."/>
            <person name="Sasaki D."/>
            <person name="Shibata K."/>
            <person name="Shinagawa A."/>
            <person name="Shiraki T."/>
            <person name="Sogabe Y."/>
            <person name="Tagami M."/>
            <person name="Tagawa A."/>
            <person name="Takahashi F."/>
            <person name="Takaku-Akahira S."/>
            <person name="Takeda Y."/>
            <person name="Tanaka T."/>
            <person name="Tomaru A."/>
            <person name="Toya T."/>
            <person name="Yasunishi A."/>
            <person name="Muramatsu M."/>
            <person name="Hayashizaki Y."/>
        </authorList>
    </citation>
    <scope>NUCLEOTIDE SEQUENCE</scope>
    <source>
        <strain evidence="2">C57BL/6J</strain>
        <tissue evidence="2">Cerebellum</tissue>
    </source>
</reference>
<reference evidence="2" key="1">
    <citation type="journal article" date="1999" name="Methods Enzymol.">
        <title>High-efficiency full-length cDNA cloning.</title>
        <authorList>
            <person name="Carninci P."/>
            <person name="Hayashizaki Y."/>
        </authorList>
    </citation>
    <scope>NUCLEOTIDE SEQUENCE</scope>
    <source>
        <strain evidence="2">C57BL/6J</strain>
        <tissue evidence="2">Cerebellum</tissue>
    </source>
</reference>
<feature type="region of interest" description="Disordered" evidence="1">
    <location>
        <begin position="1"/>
        <end position="44"/>
    </location>
</feature>
<accession>Q8C904</accession>
<evidence type="ECO:0000256" key="1">
    <source>
        <dbReference type="SAM" id="MobiDB-lite"/>
    </source>
</evidence>
<reference evidence="2" key="8">
    <citation type="journal article" date="2005" name="Science">
        <title>Antisense Transcription in the Mammalian Transcriptome.</title>
        <authorList>
            <consortium name="RIKEN Genome Exploration Research Group and Genome Science Group (Genome Network Project Core Group) and the FANTOM Consortium"/>
        </authorList>
    </citation>
    <scope>NUCLEOTIDE SEQUENCE</scope>
    <source>
        <strain evidence="2">C57BL/6J</strain>
        <tissue evidence="2">Cerebellum</tissue>
    </source>
</reference>
<dbReference type="MGI" id="MGI:2443970">
    <property type="gene designation" value="A730089K16Rik"/>
</dbReference>
<evidence type="ECO:0000313" key="3">
    <source>
        <dbReference type="MGI" id="MGI:2443970"/>
    </source>
</evidence>
<name>Q8C904_MOUSE</name>